<dbReference type="GO" id="GO:0008236">
    <property type="term" value="F:serine-type peptidase activity"/>
    <property type="evidence" value="ECO:0007669"/>
    <property type="project" value="InterPro"/>
</dbReference>
<dbReference type="OrthoDB" id="9812921at2"/>
<evidence type="ECO:0000313" key="3">
    <source>
        <dbReference type="EMBL" id="PRD55891.1"/>
    </source>
</evidence>
<dbReference type="InterPro" id="IPR029058">
    <property type="entry name" value="AB_hydrolase_fold"/>
</dbReference>
<evidence type="ECO:0000259" key="2">
    <source>
        <dbReference type="Pfam" id="PF00326"/>
    </source>
</evidence>
<dbReference type="GO" id="GO:0008239">
    <property type="term" value="F:dipeptidyl-peptidase activity"/>
    <property type="evidence" value="ECO:0007669"/>
    <property type="project" value="TreeGrafter"/>
</dbReference>
<dbReference type="RefSeq" id="WP_105722177.1">
    <property type="nucleotide sequence ID" value="NZ_PVBS01000001.1"/>
</dbReference>
<feature type="signal peptide" evidence="1">
    <location>
        <begin position="1"/>
        <end position="20"/>
    </location>
</feature>
<dbReference type="SUPFAM" id="SSF53474">
    <property type="entry name" value="alpha/beta-Hydrolases"/>
    <property type="match status" value="1"/>
</dbReference>
<evidence type="ECO:0000256" key="1">
    <source>
        <dbReference type="SAM" id="SignalP"/>
    </source>
</evidence>
<feature type="chain" id="PRO_5015721412" evidence="1">
    <location>
        <begin position="21"/>
        <end position="912"/>
    </location>
</feature>
<reference evidence="3 4" key="1">
    <citation type="submission" date="2018-02" db="EMBL/GenBank/DDBJ databases">
        <title>The draft genome of Sphingobacterium gobiense H7.</title>
        <authorList>
            <person name="Li L."/>
            <person name="Liu L."/>
            <person name="Zhang X."/>
            <person name="Wang T."/>
            <person name="Liang L."/>
        </authorList>
    </citation>
    <scope>NUCLEOTIDE SEQUENCE [LARGE SCALE GENOMIC DNA]</scope>
    <source>
        <strain evidence="3 4">ACCC 05757</strain>
    </source>
</reference>
<dbReference type="Pfam" id="PF00326">
    <property type="entry name" value="Peptidase_S9"/>
    <property type="match status" value="1"/>
</dbReference>
<dbReference type="GO" id="GO:0006508">
    <property type="term" value="P:proteolysis"/>
    <property type="evidence" value="ECO:0007669"/>
    <property type="project" value="InterPro"/>
</dbReference>
<protein>
    <submittedName>
        <fullName evidence="3">Peptidase S9</fullName>
    </submittedName>
</protein>
<feature type="domain" description="Peptidase S9 prolyl oligopeptidase catalytic" evidence="2">
    <location>
        <begin position="721"/>
        <end position="888"/>
    </location>
</feature>
<proteinExistence type="predicted"/>
<dbReference type="EMBL" id="PVBS01000001">
    <property type="protein sequence ID" value="PRD55891.1"/>
    <property type="molecule type" value="Genomic_DNA"/>
</dbReference>
<dbReference type="PANTHER" id="PTHR11731">
    <property type="entry name" value="PROTEASE FAMILY S9B,C DIPEPTIDYL-PEPTIDASE IV-RELATED"/>
    <property type="match status" value="1"/>
</dbReference>
<dbReference type="InterPro" id="IPR011042">
    <property type="entry name" value="6-blade_b-propeller_TolB-like"/>
</dbReference>
<name>A0A2S9JRX1_9SPHI</name>
<dbReference type="Gene3D" id="2.120.10.30">
    <property type="entry name" value="TolB, C-terminal domain"/>
    <property type="match status" value="2"/>
</dbReference>
<dbReference type="SUPFAM" id="SSF82171">
    <property type="entry name" value="DPP6 N-terminal domain-like"/>
    <property type="match status" value="1"/>
</dbReference>
<gene>
    <name evidence="3" type="ORF">C5749_00955</name>
</gene>
<dbReference type="Proteomes" id="UP000238642">
    <property type="component" value="Unassembled WGS sequence"/>
</dbReference>
<evidence type="ECO:0000313" key="4">
    <source>
        <dbReference type="Proteomes" id="UP000238642"/>
    </source>
</evidence>
<dbReference type="InterPro" id="IPR001375">
    <property type="entry name" value="Peptidase_S9_cat"/>
</dbReference>
<keyword evidence="4" id="KW-1185">Reference proteome</keyword>
<accession>A0A2S9JRX1</accession>
<organism evidence="3 4">
    <name type="scientific">Sphingobacterium gobiense</name>
    <dbReference type="NCBI Taxonomy" id="1382456"/>
    <lineage>
        <taxon>Bacteria</taxon>
        <taxon>Pseudomonadati</taxon>
        <taxon>Bacteroidota</taxon>
        <taxon>Sphingobacteriia</taxon>
        <taxon>Sphingobacteriales</taxon>
        <taxon>Sphingobacteriaceae</taxon>
        <taxon>Sphingobacterium</taxon>
    </lineage>
</organism>
<dbReference type="Gene3D" id="3.40.50.1820">
    <property type="entry name" value="alpha/beta hydrolase"/>
    <property type="match status" value="1"/>
</dbReference>
<keyword evidence="1" id="KW-0732">Signal</keyword>
<dbReference type="InterPro" id="IPR050278">
    <property type="entry name" value="Serine_Prot_S9B/DPPIV"/>
</dbReference>
<comment type="caution">
    <text evidence="3">The sequence shown here is derived from an EMBL/GenBank/DDBJ whole genome shotgun (WGS) entry which is preliminary data.</text>
</comment>
<sequence>MKIRITFTLSILVLSTGLFAQKLPLDHSVYDNWKSISNPEVSKTGQLIQYQIIPQEGDAIFEVKTKDNELLFSLPRVADAKLTRDESFLIAKIKPTFEETRQAKIKKKKSADMPKDSLIIIGIQNKDQWKFPTVSTYKLAQNKNEYVAFLGSDSTAILHVRNLVTGDTLNFCNVDQYAWSPNENFLLFSKKNYEKDSLSADAGLYIFDITSKKLKKISNGRGDYKELLFDDAGTQLAFLADKTPEKSILKDFKLYYYTAQFDTARVLVSQQSMGMPSQWRVSGDGKLKFSANGQKLFFGTAPIPKVKDTTLVDFEHAQVDIWHWKDDYIQPQQLANLKRDKSQNFLAVIYPSANRLVQLADGTFNRTNITDEADNEWILATSDFGKRIAAQWQGFALSDIYAISTISGKKKIVKENLNGYASISPKGDFVLYFDRETGNWYSYQISSGRTVVLNDGLPVNFVDEENDSPSLPSPYGIAGWSADGKVVYIYDRYDIWKFDLAGKRKELLTNGEGRATQTIFRYIDLNQNDDPRYKTTLIPNRQNIFITGFNEKTKYNGVYTVNTSKSRKPDEIFSDGYTFRNFKRASGGETIIYTKENYVYSPDLYVSKRFKNESRLTDINPQQVAYNWGTAERVQWTTPSGFAAEGILYKPENFDPNKKYPIIAYFYEKLSNGLYSYQAPAPTPSRLNIPYYVSNEYLVFAPDIRYEIGYPGKSAEEYVNSGMRYLTQNSWVDSTKMAIQGQSWGGYQVAHLITRTNMYAAAWSGAPVVNMTSAYGGIRWHSGMSRQFQYEQTQSRIGKTLWEDRERYIENSPLFFLDRVTTPVAIMHNDNDGAVPWYQGIEMFTALRRLQKPVWLLNYNGDEHNLMKRQNRKDIQIRQAQFFDHFLKGKPAPEWLERGVPAKEKGINWGFE</sequence>
<dbReference type="AlphaFoldDB" id="A0A2S9JRX1"/>
<dbReference type="PANTHER" id="PTHR11731:SF193">
    <property type="entry name" value="DIPEPTIDYL PEPTIDASE 9"/>
    <property type="match status" value="1"/>
</dbReference>